<evidence type="ECO:0000256" key="6">
    <source>
        <dbReference type="ARBA" id="ARBA00023136"/>
    </source>
</evidence>
<dbReference type="InterPro" id="IPR001817">
    <property type="entry name" value="Vasoprsn_rcpt"/>
</dbReference>
<comment type="similarity">
    <text evidence="10">Belongs to the G-protein coupled receptor 1 family. Vasopressin/oxytocin receptor subfamily.</text>
</comment>
<evidence type="ECO:0000256" key="5">
    <source>
        <dbReference type="ARBA" id="ARBA00023040"/>
    </source>
</evidence>
<evidence type="ECO:0000256" key="4">
    <source>
        <dbReference type="ARBA" id="ARBA00022989"/>
    </source>
</evidence>
<feature type="transmembrane region" description="Helical" evidence="10">
    <location>
        <begin position="125"/>
        <end position="143"/>
    </location>
</feature>
<evidence type="ECO:0000259" key="13">
    <source>
        <dbReference type="PROSITE" id="PS50262"/>
    </source>
</evidence>
<keyword evidence="15" id="KW-1185">Reference proteome</keyword>
<evidence type="ECO:0000313" key="15">
    <source>
        <dbReference type="Proteomes" id="UP001558652"/>
    </source>
</evidence>
<keyword evidence="12" id="KW-0732">Signal</keyword>
<dbReference type="InterPro" id="IPR000276">
    <property type="entry name" value="GPCR_Rhodpsn"/>
</dbReference>
<evidence type="ECO:0000256" key="3">
    <source>
        <dbReference type="ARBA" id="ARBA00022692"/>
    </source>
</evidence>
<protein>
    <recommendedName>
        <fullName evidence="13">G-protein coupled receptors family 1 profile domain-containing protein</fullName>
    </recommendedName>
</protein>
<dbReference type="EMBL" id="JBFDAA010000017">
    <property type="protein sequence ID" value="KAL1116576.1"/>
    <property type="molecule type" value="Genomic_DNA"/>
</dbReference>
<feature type="compositionally biased region" description="Low complexity" evidence="11">
    <location>
        <begin position="225"/>
        <end position="244"/>
    </location>
</feature>
<dbReference type="AlphaFoldDB" id="A0ABD0XZF0"/>
<keyword evidence="2" id="KW-1003">Cell membrane</keyword>
<dbReference type="GO" id="GO:0005886">
    <property type="term" value="C:plasma membrane"/>
    <property type="evidence" value="ECO:0007669"/>
    <property type="project" value="UniProtKB-SubCell"/>
</dbReference>
<keyword evidence="7 10" id="KW-0675">Receptor</keyword>
<dbReference type="PROSITE" id="PS50262">
    <property type="entry name" value="G_PROTEIN_RECEP_F1_2"/>
    <property type="match status" value="1"/>
</dbReference>
<feature type="transmembrane region" description="Helical" evidence="10">
    <location>
        <begin position="48"/>
        <end position="72"/>
    </location>
</feature>
<dbReference type="PRINTS" id="PR00237">
    <property type="entry name" value="GPCRRHODOPSN"/>
</dbReference>
<feature type="compositionally biased region" description="Polar residues" evidence="11">
    <location>
        <begin position="245"/>
        <end position="261"/>
    </location>
</feature>
<keyword evidence="9 10" id="KW-0807">Transducer</keyword>
<dbReference type="Gene3D" id="1.20.1070.10">
    <property type="entry name" value="Rhodopsin 7-helix transmembrane proteins"/>
    <property type="match status" value="1"/>
</dbReference>
<evidence type="ECO:0000256" key="10">
    <source>
        <dbReference type="RuleBase" id="RU046427"/>
    </source>
</evidence>
<evidence type="ECO:0000256" key="9">
    <source>
        <dbReference type="ARBA" id="ARBA00023224"/>
    </source>
</evidence>
<name>A0ABD0XZF0_9HEMI</name>
<dbReference type="PANTHER" id="PTHR24224">
    <property type="entry name" value="CARDIOACCELERATORY PEPTIDE RECEPTOR-RELATED"/>
    <property type="match status" value="1"/>
</dbReference>
<proteinExistence type="inferred from homology"/>
<sequence length="261" mass="29433">RRAKVLVVLAWLLSGLFSLPIIILYEEKPIEGQLQCWIEFEEQWQWQVYMTLVAVALFVIPAIVITACYAVIVSTIWRKGSHVILVSNNKKIPKENKVRMEHDQECRRASSRGLIPRAKVKTIKMTFVIVFVFIICWSPYIVFDLLQVYGYVPRTQTNLAVATFIQSLAPLNSAANPVIYCLFSTRICRTLRKMPPFTWLCRPSGSASSSSHCLRYNGADFSSTLTSSLTGQSSRRSVVTRHSTGNPTNRGSRNSALVTVV</sequence>
<keyword evidence="5 10" id="KW-0297">G-protein coupled receptor</keyword>
<feature type="domain" description="G-protein coupled receptors family 1 profile" evidence="13">
    <location>
        <begin position="1"/>
        <end position="180"/>
    </location>
</feature>
<dbReference type="Pfam" id="PF00001">
    <property type="entry name" value="7tm_1"/>
    <property type="match status" value="1"/>
</dbReference>
<comment type="caution">
    <text evidence="10">Lacks conserved residue(s) required for the propagation of feature annotation.</text>
</comment>
<organism evidence="14 15">
    <name type="scientific">Ranatra chinensis</name>
    <dbReference type="NCBI Taxonomy" id="642074"/>
    <lineage>
        <taxon>Eukaryota</taxon>
        <taxon>Metazoa</taxon>
        <taxon>Ecdysozoa</taxon>
        <taxon>Arthropoda</taxon>
        <taxon>Hexapoda</taxon>
        <taxon>Insecta</taxon>
        <taxon>Pterygota</taxon>
        <taxon>Neoptera</taxon>
        <taxon>Paraneoptera</taxon>
        <taxon>Hemiptera</taxon>
        <taxon>Heteroptera</taxon>
        <taxon>Panheteroptera</taxon>
        <taxon>Nepomorpha</taxon>
        <taxon>Nepidae</taxon>
        <taxon>Ranatrinae</taxon>
        <taxon>Ranatra</taxon>
    </lineage>
</organism>
<dbReference type="PANTHER" id="PTHR24224:SF6">
    <property type="entry name" value="CARDIOACCELERATORY PEPTIDE RECEPTOR-RELATED"/>
    <property type="match status" value="1"/>
</dbReference>
<evidence type="ECO:0000256" key="7">
    <source>
        <dbReference type="ARBA" id="ARBA00023170"/>
    </source>
</evidence>
<gene>
    <name evidence="14" type="ORF">AAG570_005048</name>
</gene>
<keyword evidence="8 10" id="KW-0325">Glycoprotein</keyword>
<evidence type="ECO:0000313" key="14">
    <source>
        <dbReference type="EMBL" id="KAL1116576.1"/>
    </source>
</evidence>
<comment type="caution">
    <text evidence="14">The sequence shown here is derived from an EMBL/GenBank/DDBJ whole genome shotgun (WGS) entry which is preliminary data.</text>
</comment>
<comment type="subcellular location">
    <subcellularLocation>
        <location evidence="1 10">Cell membrane</location>
        <topology evidence="1 10">Multi-pass membrane protein</topology>
    </subcellularLocation>
</comment>
<feature type="non-terminal residue" evidence="14">
    <location>
        <position position="1"/>
    </location>
</feature>
<feature type="region of interest" description="Disordered" evidence="11">
    <location>
        <begin position="225"/>
        <end position="261"/>
    </location>
</feature>
<feature type="signal peptide" evidence="12">
    <location>
        <begin position="1"/>
        <end position="18"/>
    </location>
</feature>
<feature type="transmembrane region" description="Helical" evidence="10">
    <location>
        <begin position="163"/>
        <end position="183"/>
    </location>
</feature>
<dbReference type="InterPro" id="IPR017452">
    <property type="entry name" value="GPCR_Rhodpsn_7TM"/>
</dbReference>
<accession>A0ABD0XZF0</accession>
<reference evidence="14 15" key="1">
    <citation type="submission" date="2024-07" db="EMBL/GenBank/DDBJ databases">
        <title>Chromosome-level genome assembly of the water stick insect Ranatra chinensis (Heteroptera: Nepidae).</title>
        <authorList>
            <person name="Liu X."/>
        </authorList>
    </citation>
    <scope>NUCLEOTIDE SEQUENCE [LARGE SCALE GENOMIC DNA]</scope>
    <source>
        <strain evidence="14">Cailab_2021Rc</strain>
        <tissue evidence="14">Muscle</tissue>
    </source>
</reference>
<keyword evidence="4 10" id="KW-1133">Transmembrane helix</keyword>
<keyword evidence="6 10" id="KW-0472">Membrane</keyword>
<dbReference type="InterPro" id="IPR052665">
    <property type="entry name" value="Neuropeptide-GPCR"/>
</dbReference>
<dbReference type="Proteomes" id="UP001558652">
    <property type="component" value="Unassembled WGS sequence"/>
</dbReference>
<keyword evidence="3 10" id="KW-0812">Transmembrane</keyword>
<evidence type="ECO:0000256" key="8">
    <source>
        <dbReference type="ARBA" id="ARBA00023180"/>
    </source>
</evidence>
<dbReference type="GO" id="GO:0004930">
    <property type="term" value="F:G protein-coupled receptor activity"/>
    <property type="evidence" value="ECO:0007669"/>
    <property type="project" value="UniProtKB-KW"/>
</dbReference>
<evidence type="ECO:0000256" key="11">
    <source>
        <dbReference type="SAM" id="MobiDB-lite"/>
    </source>
</evidence>
<dbReference type="PRINTS" id="PR00896">
    <property type="entry name" value="VASOPRESSINR"/>
</dbReference>
<dbReference type="SUPFAM" id="SSF81321">
    <property type="entry name" value="Family A G protein-coupled receptor-like"/>
    <property type="match status" value="1"/>
</dbReference>
<evidence type="ECO:0000256" key="2">
    <source>
        <dbReference type="ARBA" id="ARBA00022475"/>
    </source>
</evidence>
<feature type="chain" id="PRO_5044785042" description="G-protein coupled receptors family 1 profile domain-containing protein" evidence="12">
    <location>
        <begin position="19"/>
        <end position="261"/>
    </location>
</feature>
<evidence type="ECO:0000256" key="12">
    <source>
        <dbReference type="SAM" id="SignalP"/>
    </source>
</evidence>
<evidence type="ECO:0000256" key="1">
    <source>
        <dbReference type="ARBA" id="ARBA00004651"/>
    </source>
</evidence>